<dbReference type="GO" id="GO:0034058">
    <property type="term" value="P:endosomal vesicle fusion"/>
    <property type="evidence" value="ECO:0007669"/>
    <property type="project" value="TreeGrafter"/>
</dbReference>
<proteinExistence type="inferred from homology"/>
<dbReference type="eggNOG" id="KOG0025">
    <property type="taxonomic scope" value="Eukaryota"/>
</dbReference>
<evidence type="ECO:0000259" key="4">
    <source>
        <dbReference type="Pfam" id="PF12816"/>
    </source>
</evidence>
<keyword evidence="2" id="KW-0175">Coiled coil</keyword>
<dbReference type="InterPro" id="IPR036322">
    <property type="entry name" value="WD40_repeat_dom_sf"/>
</dbReference>
<evidence type="ECO:0000256" key="3">
    <source>
        <dbReference type="SAM" id="MobiDB-lite"/>
    </source>
</evidence>
<dbReference type="RefSeq" id="XP_001019290.2">
    <property type="nucleotide sequence ID" value="XM_001019290.2"/>
</dbReference>
<dbReference type="GO" id="GO:0006623">
    <property type="term" value="P:protein targeting to vacuole"/>
    <property type="evidence" value="ECO:0007669"/>
    <property type="project" value="InterPro"/>
</dbReference>
<dbReference type="Pfam" id="PF12816">
    <property type="entry name" value="TPR_Vps8"/>
    <property type="match status" value="1"/>
</dbReference>
<feature type="region of interest" description="Disordered" evidence="3">
    <location>
        <begin position="877"/>
        <end position="918"/>
    </location>
</feature>
<evidence type="ECO:0000256" key="2">
    <source>
        <dbReference type="SAM" id="Coils"/>
    </source>
</evidence>
<dbReference type="SUPFAM" id="SSF50978">
    <property type="entry name" value="WD40 repeat-like"/>
    <property type="match status" value="1"/>
</dbReference>
<feature type="compositionally biased region" description="Polar residues" evidence="3">
    <location>
        <begin position="1"/>
        <end position="23"/>
    </location>
</feature>
<dbReference type="GeneID" id="7822894"/>
<keyword evidence="6" id="KW-1185">Reference proteome</keyword>
<evidence type="ECO:0000313" key="5">
    <source>
        <dbReference type="EMBL" id="EAR99045.2"/>
    </source>
</evidence>
<dbReference type="InterPro" id="IPR025941">
    <property type="entry name" value="Vps8_central_dom"/>
</dbReference>
<feature type="domain" description="Vacuolar protein sorting-associated protein 8 central" evidence="4">
    <location>
        <begin position="674"/>
        <end position="840"/>
    </location>
</feature>
<comment type="similarity">
    <text evidence="1">Belongs to the VPS8 family.</text>
</comment>
<organism evidence="5 6">
    <name type="scientific">Tetrahymena thermophila (strain SB210)</name>
    <dbReference type="NCBI Taxonomy" id="312017"/>
    <lineage>
        <taxon>Eukaryota</taxon>
        <taxon>Sar</taxon>
        <taxon>Alveolata</taxon>
        <taxon>Ciliophora</taxon>
        <taxon>Intramacronucleata</taxon>
        <taxon>Oligohymenophorea</taxon>
        <taxon>Hymenostomatida</taxon>
        <taxon>Tetrahymenina</taxon>
        <taxon>Tetrahymenidae</taxon>
        <taxon>Tetrahymena</taxon>
    </lineage>
</organism>
<sequence>MSQNNSKVSSFLSNTNEMNQDSNHSLEDPNIQSALPFLEKRLSNYENIDLIENNPANNIDDEQVTCDNTSMIRELSNEFDHYEKEQFNFNSVQPIQSKKSFSQYHNEQNSSNFRFSNGEEHISRYSSEYQEKCQFEELNEVYTKELKQCDFQLTYMKSEYKKEYLRFEFISKLNHIIYNKERAVLSWPNCLQINSNYFIVGGGSGNFIVFSKLNYEYEIFSTQGSLRKINCIEMSEDFRVICIGDSVGTLGIYDMKKKKVVKFLEGLHGNQAIMSIKIVYNKPNKLNNLQVITSDINGQVKVVFLTKGMFKYSVSQKILIEKKSFPIQQITLLSEDLKAKYQRTENNEIRYLSFISVSGIQIYSYSIQTMNLNLIYQFKNKDFIPSQFTHQDLGFVNLSWGEGFIFEVAGYLYKTITKVICWKNKLYILKVLPNMKFKQNSISEIPFLFEESNPLIFEKNILYSCFLAQSIILIVDSDQYLYLFNMSDLKKLFNTSLQALEICKENGTLPFPLPVKEKFFFQLNKMSGNSAVQTYNNVFSQSKYDQELLFIVDGKMGVCALAKWQSVYNNLIENGEWRQAMHYLTNIYYNKDKFVTNLSSNQQERKILLEESVKIVSNKYLQMCFQVFNLNKDEVTKRDMIGLIVEFLVLTENYEFLFNELKLITEEHFKCSNLFIECLVPFLRKYKIKYIPVSYLNYLIDYFEQRNQISLIEKMILQLDTTLMNTHQLMEICLKKRLTKALIYICTKGEEGEDIYMTPLSKMWGHHLFHKYQQQQVAVDPNCNKAIQSENVDDDRIFGERSLWYARICLKKHTIMGEDIEDKKYESLVYNLAQWVFNINNLNEILLFSPVQGFEIIHLFFTNNVADIINKKQFSQVNKNEKKDRTSRLSISLKRTTSNTQNESRQNISNSDNYSNGQTLKNGHYSAKEFSHSNSLNSNFMNNFVENSTVLDEILETIQVCFEQIMENEDPLYQFNFQNNRSSLKEMVLDSRGKSYSHDSVNGNIIGQVKQEYFLFICKLFLEQNSENNDNLLKSDHILNLNDSGENGSKTEGQLSKSKGSYYNGQNLRFHLKKGQIFDAIIYLIQNPLIINVLSNNKDHPTPHITLIEWDNQQEVAEIYQGQFIQFVLSRVDFDKYQIQTLNNLLLNSFGFNELKASIYKDMKEYKKSLDLFITSKNQLIQNRLFNWLNYQLSANHQQNDHYNNLLLIIEEKLIEIIKINPEKTRELIKKHLSEIETRMIRKMKDFPDKQLEYIQKVLEERDENSIPKDLLTLYIELLCNLNPSIILQELEKYDYDLDACLNLCKVNGINDACAYLYEKQGDIQSSFMIHIEYLKNIYEEMIKTFEKLEDEEEKSKQNFNEITILLPLLDKLNKEIQKLFNLCKINMPMNGLEECIRLIQNLLDLFVELLAQKDYKTSLPDDFYYNYIGQIFIEMLKYVDLDYFIDQLSTKYIHLNLKKLSSTISSILSDLEYTMQTYINTSELLKEFINDQTIILQKVLNNGLNGYPVCQICFQAITNPLLSIQIENQKTQQTLNGWVLPDYLLNQPVEKPKEELTKIKFQNTILFKCNHYYHDTCYFQVKATIQSELVKQKSILVETPLCLLCYSQQSSDLYMNLLIQNEIRQKNIKENLAGTVQTRNSGGGSSQQKPSCHTVEQMKKPLNSKVPQQSTQDLKQIVQKQQQRKEQLYKFDKNKNIQNIDKKQLFKTIVEF</sequence>
<accession>Q23RK3</accession>
<dbReference type="HOGENOM" id="CLU_234034_0_0_1"/>
<feature type="coiled-coil region" evidence="2">
    <location>
        <begin position="1332"/>
        <end position="1359"/>
    </location>
</feature>
<reference evidence="6" key="1">
    <citation type="journal article" date="2006" name="PLoS Biol.">
        <title>Macronuclear genome sequence of the ciliate Tetrahymena thermophila, a model eukaryote.</title>
        <authorList>
            <person name="Eisen J.A."/>
            <person name="Coyne R.S."/>
            <person name="Wu M."/>
            <person name="Wu D."/>
            <person name="Thiagarajan M."/>
            <person name="Wortman J.R."/>
            <person name="Badger J.H."/>
            <person name="Ren Q."/>
            <person name="Amedeo P."/>
            <person name="Jones K.M."/>
            <person name="Tallon L.J."/>
            <person name="Delcher A.L."/>
            <person name="Salzberg S.L."/>
            <person name="Silva J.C."/>
            <person name="Haas B.J."/>
            <person name="Majoros W.H."/>
            <person name="Farzad M."/>
            <person name="Carlton J.M."/>
            <person name="Smith R.K. Jr."/>
            <person name="Garg J."/>
            <person name="Pearlman R.E."/>
            <person name="Karrer K.M."/>
            <person name="Sun L."/>
            <person name="Manning G."/>
            <person name="Elde N.C."/>
            <person name="Turkewitz A.P."/>
            <person name="Asai D.J."/>
            <person name="Wilkes D.E."/>
            <person name="Wang Y."/>
            <person name="Cai H."/>
            <person name="Collins K."/>
            <person name="Stewart B.A."/>
            <person name="Lee S.R."/>
            <person name="Wilamowska K."/>
            <person name="Weinberg Z."/>
            <person name="Ruzzo W.L."/>
            <person name="Wloga D."/>
            <person name="Gaertig J."/>
            <person name="Frankel J."/>
            <person name="Tsao C.-C."/>
            <person name="Gorovsky M.A."/>
            <person name="Keeling P.J."/>
            <person name="Waller R.F."/>
            <person name="Patron N.J."/>
            <person name="Cherry J.M."/>
            <person name="Stover N.A."/>
            <person name="Krieger C.J."/>
            <person name="del Toro C."/>
            <person name="Ryder H.F."/>
            <person name="Williamson S.C."/>
            <person name="Barbeau R.A."/>
            <person name="Hamilton E.P."/>
            <person name="Orias E."/>
        </authorList>
    </citation>
    <scope>NUCLEOTIDE SEQUENCE [LARGE SCALE GENOMIC DNA]</scope>
    <source>
        <strain evidence="6">SB210</strain>
    </source>
</reference>
<gene>
    <name evidence="5" type="ORF">TTHERM_00384890</name>
</gene>
<protein>
    <submittedName>
        <fullName evidence="5">Zinc-binding dehydrogenase family oxidoreductase</fullName>
    </submittedName>
</protein>
<evidence type="ECO:0000256" key="1">
    <source>
        <dbReference type="ARBA" id="ARBA00009422"/>
    </source>
</evidence>
<dbReference type="InterPro" id="IPR015943">
    <property type="entry name" value="WD40/YVTN_repeat-like_dom_sf"/>
</dbReference>
<dbReference type="InParanoid" id="Q23RK3"/>
<dbReference type="GO" id="GO:0030897">
    <property type="term" value="C:HOPS complex"/>
    <property type="evidence" value="ECO:0007669"/>
    <property type="project" value="TreeGrafter"/>
</dbReference>
<name>Q23RK3_TETTS</name>
<evidence type="ECO:0000313" key="6">
    <source>
        <dbReference type="Proteomes" id="UP000009168"/>
    </source>
</evidence>
<dbReference type="GO" id="GO:0005770">
    <property type="term" value="C:late endosome"/>
    <property type="evidence" value="ECO:0007669"/>
    <property type="project" value="TreeGrafter"/>
</dbReference>
<dbReference type="PANTHER" id="PTHR12616:SF8">
    <property type="entry name" value="VACUOLAR PROTEIN SORTING-ASSOCIATED PROTEIN 8 HOMOLOG"/>
    <property type="match status" value="1"/>
</dbReference>
<dbReference type="Gene3D" id="2.130.10.10">
    <property type="entry name" value="YVTN repeat-like/Quinoprotein amine dehydrogenase"/>
    <property type="match status" value="1"/>
</dbReference>
<dbReference type="InterPro" id="IPR045111">
    <property type="entry name" value="Vps41/Vps8"/>
</dbReference>
<dbReference type="EMBL" id="GG662644">
    <property type="protein sequence ID" value="EAR99045.2"/>
    <property type="molecule type" value="Genomic_DNA"/>
</dbReference>
<dbReference type="STRING" id="312017.Q23RK3"/>
<feature type="region of interest" description="Disordered" evidence="3">
    <location>
        <begin position="1"/>
        <end position="30"/>
    </location>
</feature>
<feature type="compositionally biased region" description="Polar residues" evidence="3">
    <location>
        <begin position="888"/>
        <end position="918"/>
    </location>
</feature>
<dbReference type="KEGG" id="tet:TTHERM_00384890"/>
<dbReference type="Proteomes" id="UP000009168">
    <property type="component" value="Unassembled WGS sequence"/>
</dbReference>
<dbReference type="OrthoDB" id="289913at2759"/>
<dbReference type="PANTHER" id="PTHR12616">
    <property type="entry name" value="VACUOLAR PROTEIN SORTING VPS41"/>
    <property type="match status" value="1"/>
</dbReference>